<dbReference type="Pfam" id="PF09737">
    <property type="entry name" value="Det1"/>
    <property type="match status" value="2"/>
</dbReference>
<dbReference type="InParanoid" id="A0A1D6MR16"/>
<dbReference type="InterPro" id="IPR019138">
    <property type="entry name" value="De-etiolated_protein_1_Det1"/>
</dbReference>
<dbReference type="STRING" id="4577.A0A1D6MR16"/>
<evidence type="ECO:0000313" key="1">
    <source>
        <dbReference type="EMBL" id="ONM31443.1"/>
    </source>
</evidence>
<dbReference type="PANTHER" id="PTHR13374:SF3">
    <property type="entry name" value="DET1 HOMOLOG"/>
    <property type="match status" value="1"/>
</dbReference>
<dbReference type="PANTHER" id="PTHR13374">
    <property type="entry name" value="DET1 HOMOLOG DE-ETIOLATED-1 HOMOLOG"/>
    <property type="match status" value="1"/>
</dbReference>
<reference evidence="1" key="1">
    <citation type="submission" date="2015-12" db="EMBL/GenBank/DDBJ databases">
        <title>Update maize B73 reference genome by single molecule sequencing technologies.</title>
        <authorList>
            <consortium name="Maize Genome Sequencing Project"/>
            <person name="Ware D."/>
        </authorList>
    </citation>
    <scope>NUCLEOTIDE SEQUENCE [LARGE SCALE GENOMIC DNA]</scope>
    <source>
        <tissue evidence="1">Seedling</tissue>
    </source>
</reference>
<proteinExistence type="predicted"/>
<dbReference type="AlphaFoldDB" id="A0A1D6MR16"/>
<accession>A0A1D6MR16</accession>
<organism evidence="1">
    <name type="scientific">Zea mays</name>
    <name type="common">Maize</name>
    <dbReference type="NCBI Taxonomy" id="4577"/>
    <lineage>
        <taxon>Eukaryota</taxon>
        <taxon>Viridiplantae</taxon>
        <taxon>Streptophyta</taxon>
        <taxon>Embryophyta</taxon>
        <taxon>Tracheophyta</taxon>
        <taxon>Spermatophyta</taxon>
        <taxon>Magnoliopsida</taxon>
        <taxon>Liliopsida</taxon>
        <taxon>Poales</taxon>
        <taxon>Poaceae</taxon>
        <taxon>PACMAD clade</taxon>
        <taxon>Panicoideae</taxon>
        <taxon>Andropogonodae</taxon>
        <taxon>Andropogoneae</taxon>
        <taxon>Tripsacinae</taxon>
        <taxon>Zea</taxon>
    </lineage>
</organism>
<protein>
    <submittedName>
        <fullName evidence="1">Light-mediated development protein DET1</fullName>
    </submittedName>
</protein>
<name>A0A1D6MR16_MAIZE</name>
<gene>
    <name evidence="1" type="ORF">ZEAMMB73_Zm00001d040485</name>
</gene>
<dbReference type="EMBL" id="CM007649">
    <property type="protein sequence ID" value="ONM31443.1"/>
    <property type="molecule type" value="Genomic_DNA"/>
</dbReference>
<sequence length="149" mass="17507">MQTGYGGSFLPGIKQRLLSYIFCKTWNEVPDQTLRVQHLKKKFYFRFQDYVDLIIWKLKSSFNYLRAITVLLARSFSHKTFFSRGPYSMVVDEAQFLDRHHLFVKFGSVDGGVSRSTNQNLAFFAVYNMETTDIVSLHQNSSEDIYAWY</sequence>